<dbReference type="PaxDb" id="123214-PERMA_1961"/>
<accession>C0QSR8</accession>
<dbReference type="RefSeq" id="WP_012676951.1">
    <property type="nucleotide sequence ID" value="NC_012440.1"/>
</dbReference>
<dbReference type="AlphaFoldDB" id="C0QSR8"/>
<dbReference type="InterPro" id="IPR038180">
    <property type="entry name" value="FlgT_N_sf"/>
</dbReference>
<dbReference type="Gene3D" id="3.30.1660.40">
    <property type="entry name" value="FlgT, N-terminal domain"/>
    <property type="match status" value="1"/>
</dbReference>
<dbReference type="Gene3D" id="2.60.120.200">
    <property type="match status" value="1"/>
</dbReference>
<reference evidence="1 2" key="1">
    <citation type="journal article" date="2009" name="J. Bacteriol.">
        <title>Complete and draft genome sequences of six members of the Aquificales.</title>
        <authorList>
            <person name="Reysenbach A.L."/>
            <person name="Hamamura N."/>
            <person name="Podar M."/>
            <person name="Griffiths E."/>
            <person name="Ferreira S."/>
            <person name="Hochstein R."/>
            <person name="Heidelberg J."/>
            <person name="Johnson J."/>
            <person name="Mead D."/>
            <person name="Pohorille A."/>
            <person name="Sarmiento M."/>
            <person name="Schweighofer K."/>
            <person name="Seshadri R."/>
            <person name="Voytek M.A."/>
        </authorList>
    </citation>
    <scope>NUCLEOTIDE SEQUENCE [LARGE SCALE GENOMIC DNA]</scope>
    <source>
        <strain evidence="2">DSM 14350 / EX-H1</strain>
    </source>
</reference>
<sequence>MRGLFGLFLLIISWAYAQSPFGVSESFIPGSKVIYQFDGSNCPVGDVSPDFQIIFKSYDCVDYKGVRWIRPLEAGTFLYRSEKFPDEFSIEFDYYAFKEGKPYVKFALYSPSQEERIKKKELYTYDAGILLGVLGSIDEVDFGFSETPVEHHKIYGMFKRSVEEGQIHRVQISVKGGRITVFIDGKRAAKKPVRFQVKPAGFGILFYKMFGTDVPYEENPALIGNIKISAYTGEERKPVVIQEKKAEKPVVEEKREVQRVVKEPVKKVEKKPSKPVRCIKSVGVGEAAIIRDYSSAKMEAFARAKWDALEKALGTDIQVKSVLENFKMLDEIILKDVKGFIRDVKIIDEKNFGDAVQITIEGCVYPREAEKALSLLSRNTAFNVLLIVQKDRSVELDEMNPVTTNLINILNEQGFEVYDFAGDPNIDPYKVEKAISQKRFITLRNLFSRNLAGATIIGKIKFIPKTKGGQDIGYGIKSAFNVVLAQAQYYLLVKDKGKVRILASGSVKAKGTAPNIEEAENRAMESLSQVLADDILKKIDRYLASKRKVVTVQFEGIKSVSENFEIKSEIQKLPWVKSVEDIGKGKFRVEYLENPVYLANALESILGYTVGYFSPTRIVVKK</sequence>
<gene>
    <name evidence="1" type="ordered locus">PERMA_1961</name>
</gene>
<dbReference type="KEGG" id="pmx:PERMA_1961"/>
<keyword evidence="2" id="KW-1185">Reference proteome</keyword>
<organism evidence="1 2">
    <name type="scientific">Persephonella marina (strain DSM 14350 / EX-H1)</name>
    <dbReference type="NCBI Taxonomy" id="123214"/>
    <lineage>
        <taxon>Bacteria</taxon>
        <taxon>Pseudomonadati</taxon>
        <taxon>Aquificota</taxon>
        <taxon>Aquificia</taxon>
        <taxon>Aquificales</taxon>
        <taxon>Hydrogenothermaceae</taxon>
        <taxon>Persephonella</taxon>
    </lineage>
</organism>
<dbReference type="HOGENOM" id="CLU_439314_0_0_0"/>
<name>C0QSR8_PERMH</name>
<evidence type="ECO:0000313" key="2">
    <source>
        <dbReference type="Proteomes" id="UP000001366"/>
    </source>
</evidence>
<evidence type="ECO:0000313" key="1">
    <source>
        <dbReference type="EMBL" id="ACO04715.1"/>
    </source>
</evidence>
<dbReference type="Proteomes" id="UP000001366">
    <property type="component" value="Chromosome"/>
</dbReference>
<dbReference type="STRING" id="123214.PERMA_1961"/>
<dbReference type="OrthoDB" id="5395723at2"/>
<dbReference type="eggNOG" id="COG2885">
    <property type="taxonomic scope" value="Bacteria"/>
</dbReference>
<dbReference type="eggNOG" id="COG3018">
    <property type="taxonomic scope" value="Bacteria"/>
</dbReference>
<dbReference type="EMBL" id="CP001230">
    <property type="protein sequence ID" value="ACO04715.1"/>
    <property type="molecule type" value="Genomic_DNA"/>
</dbReference>
<protein>
    <submittedName>
        <fullName evidence="1">Uncharacterized protein</fullName>
    </submittedName>
</protein>
<proteinExistence type="predicted"/>